<proteinExistence type="predicted"/>
<comment type="caution">
    <text evidence="2">The sequence shown here is derived from an EMBL/GenBank/DDBJ whole genome shotgun (WGS) entry which is preliminary data.</text>
</comment>
<dbReference type="EMBL" id="RBPY01000203">
    <property type="protein sequence ID" value="RMO67466.1"/>
    <property type="molecule type" value="Genomic_DNA"/>
</dbReference>
<sequence>MPLFFGIFSRRGNKQGAIAGMLVGILIAIVLTVIYPDDIPALGSLTSGIIGVIFNALVFVGFAFAIKPSPAEIARVDDLFALA</sequence>
<feature type="transmembrane region" description="Helical" evidence="1">
    <location>
        <begin position="41"/>
        <end position="66"/>
    </location>
</feature>
<evidence type="ECO:0000256" key="1">
    <source>
        <dbReference type="SAM" id="Phobius"/>
    </source>
</evidence>
<evidence type="ECO:0000313" key="3">
    <source>
        <dbReference type="Proteomes" id="UP000281350"/>
    </source>
</evidence>
<dbReference type="InterPro" id="IPR018212">
    <property type="entry name" value="Na/solute_symporter_CS"/>
</dbReference>
<dbReference type="AlphaFoldDB" id="A0A3M5TV18"/>
<gene>
    <name evidence="2" type="ORF">ALQ36_00268</name>
</gene>
<dbReference type="PROSITE" id="PS00457">
    <property type="entry name" value="NA_SOLUT_SYMP_2"/>
    <property type="match status" value="1"/>
</dbReference>
<keyword evidence="1" id="KW-0812">Transmembrane</keyword>
<keyword evidence="1" id="KW-1133">Transmembrane helix</keyword>
<accession>A0A3M5TV18</accession>
<name>A0A3M5TV18_9PSED</name>
<organism evidence="2 3">
    <name type="scientific">Pseudomonas syringae pv. primulae</name>
    <dbReference type="NCBI Taxonomy" id="251707"/>
    <lineage>
        <taxon>Bacteria</taxon>
        <taxon>Pseudomonadati</taxon>
        <taxon>Pseudomonadota</taxon>
        <taxon>Gammaproteobacteria</taxon>
        <taxon>Pseudomonadales</taxon>
        <taxon>Pseudomonadaceae</taxon>
        <taxon>Pseudomonas</taxon>
    </lineage>
</organism>
<reference evidence="2 3" key="1">
    <citation type="submission" date="2018-08" db="EMBL/GenBank/DDBJ databases">
        <title>Recombination of ecologically and evolutionarily significant loci maintains genetic cohesion in the Pseudomonas syringae species complex.</title>
        <authorList>
            <person name="Dillon M."/>
            <person name="Thakur S."/>
            <person name="Almeida R.N.D."/>
            <person name="Weir B.S."/>
            <person name="Guttman D.S."/>
        </authorList>
    </citation>
    <scope>NUCLEOTIDE SEQUENCE [LARGE SCALE GENOMIC DNA]</scope>
    <source>
        <strain evidence="2 3">ICMP 2732</strain>
    </source>
</reference>
<dbReference type="Gene3D" id="1.20.1730.10">
    <property type="entry name" value="Sodium/glucose cotransporter"/>
    <property type="match status" value="1"/>
</dbReference>
<feature type="transmembrane region" description="Helical" evidence="1">
    <location>
        <begin position="16"/>
        <end position="35"/>
    </location>
</feature>
<keyword evidence="1" id="KW-0472">Membrane</keyword>
<dbReference type="InterPro" id="IPR038377">
    <property type="entry name" value="Na/Glc_symporter_sf"/>
</dbReference>
<protein>
    <submittedName>
        <fullName evidence="2">Na+/solute symporter</fullName>
    </submittedName>
</protein>
<evidence type="ECO:0000313" key="2">
    <source>
        <dbReference type="EMBL" id="RMO67466.1"/>
    </source>
</evidence>
<dbReference type="Proteomes" id="UP000281350">
    <property type="component" value="Unassembled WGS sequence"/>
</dbReference>